<reference evidence="2" key="1">
    <citation type="submission" date="2022-11" db="EMBL/GenBank/DDBJ databases">
        <title>Centuries of genome instability and evolution in soft-shell clam transmissible cancer (bioRxiv).</title>
        <authorList>
            <person name="Hart S.F.M."/>
            <person name="Yonemitsu M.A."/>
            <person name="Giersch R.M."/>
            <person name="Beal B.F."/>
            <person name="Arriagada G."/>
            <person name="Davis B.W."/>
            <person name="Ostrander E.A."/>
            <person name="Goff S.P."/>
            <person name="Metzger M.J."/>
        </authorList>
    </citation>
    <scope>NUCLEOTIDE SEQUENCE</scope>
    <source>
        <strain evidence="2">MELC-2E11</strain>
        <tissue evidence="2">Siphon/mantle</tissue>
    </source>
</reference>
<dbReference type="Proteomes" id="UP001164746">
    <property type="component" value="Chromosome 8"/>
</dbReference>
<dbReference type="Pfam" id="PF00241">
    <property type="entry name" value="Cofilin_ADF"/>
    <property type="match status" value="1"/>
</dbReference>
<dbReference type="SUPFAM" id="SSF55753">
    <property type="entry name" value="Actin depolymerizing proteins"/>
    <property type="match status" value="1"/>
</dbReference>
<dbReference type="PROSITE" id="PS51263">
    <property type="entry name" value="ADF_H"/>
    <property type="match status" value="1"/>
</dbReference>
<organism evidence="2 3">
    <name type="scientific">Mya arenaria</name>
    <name type="common">Soft-shell clam</name>
    <dbReference type="NCBI Taxonomy" id="6604"/>
    <lineage>
        <taxon>Eukaryota</taxon>
        <taxon>Metazoa</taxon>
        <taxon>Spiralia</taxon>
        <taxon>Lophotrochozoa</taxon>
        <taxon>Mollusca</taxon>
        <taxon>Bivalvia</taxon>
        <taxon>Autobranchia</taxon>
        <taxon>Heteroconchia</taxon>
        <taxon>Euheterodonta</taxon>
        <taxon>Imparidentia</taxon>
        <taxon>Neoheterodontei</taxon>
        <taxon>Myida</taxon>
        <taxon>Myoidea</taxon>
        <taxon>Myidae</taxon>
        <taxon>Mya</taxon>
    </lineage>
</organism>
<gene>
    <name evidence="2" type="ORF">MAR_026603</name>
</gene>
<accession>A0ABY7ER43</accession>
<dbReference type="PANTHER" id="PTHR10829:SF29">
    <property type="entry name" value="COACTOSIN-LIKE PROTEIN"/>
    <property type="match status" value="1"/>
</dbReference>
<evidence type="ECO:0000259" key="1">
    <source>
        <dbReference type="PROSITE" id="PS51263"/>
    </source>
</evidence>
<sequence length="143" mass="16568">MAKMNDKEQILEAYNDVRNDETATNWCCLKYDESNTLSLDSMGEEFDELKAKFGEDERVYAFLRVQTGDEMSKRMKFALIMWVGPRVSAMKKAKMSTEKAFVKQVFLNFAVEMLFDDLHDVKYEKIREEMIRAGGANYGTGRS</sequence>
<dbReference type="CDD" id="cd11282">
    <property type="entry name" value="ADF_coactosin_like"/>
    <property type="match status" value="1"/>
</dbReference>
<dbReference type="InterPro" id="IPR029006">
    <property type="entry name" value="ADF-H/Gelsolin-like_dom_sf"/>
</dbReference>
<keyword evidence="3" id="KW-1185">Reference proteome</keyword>
<evidence type="ECO:0000313" key="2">
    <source>
        <dbReference type="EMBL" id="WAR12423.1"/>
    </source>
</evidence>
<dbReference type="SMART" id="SM00102">
    <property type="entry name" value="ADF"/>
    <property type="match status" value="1"/>
</dbReference>
<name>A0ABY7ER43_MYAAR</name>
<proteinExistence type="predicted"/>
<dbReference type="EMBL" id="CP111019">
    <property type="protein sequence ID" value="WAR12423.1"/>
    <property type="molecule type" value="Genomic_DNA"/>
</dbReference>
<dbReference type="PANTHER" id="PTHR10829">
    <property type="entry name" value="CORTACTIN AND DREBRIN"/>
    <property type="match status" value="1"/>
</dbReference>
<protein>
    <submittedName>
        <fullName evidence="2">COTL1-like protein</fullName>
    </submittedName>
</protein>
<feature type="domain" description="ADF-H" evidence="1">
    <location>
        <begin position="1"/>
        <end position="131"/>
    </location>
</feature>
<dbReference type="Gene3D" id="3.40.20.10">
    <property type="entry name" value="Severin"/>
    <property type="match status" value="1"/>
</dbReference>
<evidence type="ECO:0000313" key="3">
    <source>
        <dbReference type="Proteomes" id="UP001164746"/>
    </source>
</evidence>
<dbReference type="InterPro" id="IPR002108">
    <property type="entry name" value="ADF-H"/>
</dbReference>